<dbReference type="AlphaFoldDB" id="A0A5B7IE31"/>
<evidence type="ECO:0000313" key="1">
    <source>
        <dbReference type="EMBL" id="MPC79807.1"/>
    </source>
</evidence>
<protein>
    <submittedName>
        <fullName evidence="1">Uncharacterized protein</fullName>
    </submittedName>
</protein>
<accession>A0A5B7IE31</accession>
<sequence>MKLLAALSDSCTRDPPTLAQRASSSFSYRFFCTSTTATSATKSRLSGRVAHLHPKCGCLRVK</sequence>
<keyword evidence="2" id="KW-1185">Reference proteome</keyword>
<evidence type="ECO:0000313" key="2">
    <source>
        <dbReference type="Proteomes" id="UP000324222"/>
    </source>
</evidence>
<gene>
    <name evidence="1" type="ORF">E2C01_074353</name>
</gene>
<reference evidence="1 2" key="1">
    <citation type="submission" date="2019-05" db="EMBL/GenBank/DDBJ databases">
        <title>Another draft genome of Portunus trituberculatus and its Hox gene families provides insights of decapod evolution.</title>
        <authorList>
            <person name="Jeong J.-H."/>
            <person name="Song I."/>
            <person name="Kim S."/>
            <person name="Choi T."/>
            <person name="Kim D."/>
            <person name="Ryu S."/>
            <person name="Kim W."/>
        </authorList>
    </citation>
    <scope>NUCLEOTIDE SEQUENCE [LARGE SCALE GENOMIC DNA]</scope>
    <source>
        <tissue evidence="1">Muscle</tissue>
    </source>
</reference>
<name>A0A5B7IE31_PORTR</name>
<organism evidence="1 2">
    <name type="scientific">Portunus trituberculatus</name>
    <name type="common">Swimming crab</name>
    <name type="synonym">Neptunus trituberculatus</name>
    <dbReference type="NCBI Taxonomy" id="210409"/>
    <lineage>
        <taxon>Eukaryota</taxon>
        <taxon>Metazoa</taxon>
        <taxon>Ecdysozoa</taxon>
        <taxon>Arthropoda</taxon>
        <taxon>Crustacea</taxon>
        <taxon>Multicrustacea</taxon>
        <taxon>Malacostraca</taxon>
        <taxon>Eumalacostraca</taxon>
        <taxon>Eucarida</taxon>
        <taxon>Decapoda</taxon>
        <taxon>Pleocyemata</taxon>
        <taxon>Brachyura</taxon>
        <taxon>Eubrachyura</taxon>
        <taxon>Portunoidea</taxon>
        <taxon>Portunidae</taxon>
        <taxon>Portuninae</taxon>
        <taxon>Portunus</taxon>
    </lineage>
</organism>
<comment type="caution">
    <text evidence="1">The sequence shown here is derived from an EMBL/GenBank/DDBJ whole genome shotgun (WGS) entry which is preliminary data.</text>
</comment>
<dbReference type="EMBL" id="VSRR010052153">
    <property type="protein sequence ID" value="MPC79807.1"/>
    <property type="molecule type" value="Genomic_DNA"/>
</dbReference>
<proteinExistence type="predicted"/>
<dbReference type="Proteomes" id="UP000324222">
    <property type="component" value="Unassembled WGS sequence"/>
</dbReference>